<evidence type="ECO:0000259" key="3">
    <source>
        <dbReference type="Pfam" id="PF20511"/>
    </source>
</evidence>
<gene>
    <name evidence="4" type="primary">gmuF</name>
    <name evidence="4" type="ORF">MOHU_26880</name>
</gene>
<evidence type="ECO:0000313" key="5">
    <source>
        <dbReference type="Proteomes" id="UP000238415"/>
    </source>
</evidence>
<dbReference type="InterPro" id="IPR051804">
    <property type="entry name" value="Carb_Metab_Reg_Kinase/Isom"/>
</dbReference>
<dbReference type="InterPro" id="IPR011051">
    <property type="entry name" value="RmlC_Cupin_sf"/>
</dbReference>
<dbReference type="AlphaFoldDB" id="A0A2T0AJR5"/>
<dbReference type="Proteomes" id="UP000238415">
    <property type="component" value="Unassembled WGS sequence"/>
</dbReference>
<dbReference type="Pfam" id="PF20511">
    <property type="entry name" value="PMI_typeI_cat"/>
    <property type="match status" value="1"/>
</dbReference>
<evidence type="ECO:0000256" key="2">
    <source>
        <dbReference type="ARBA" id="ARBA00022833"/>
    </source>
</evidence>
<dbReference type="CDD" id="cd07010">
    <property type="entry name" value="cupin_PMI_type_I_N_bac"/>
    <property type="match status" value="1"/>
</dbReference>
<evidence type="ECO:0000313" key="4">
    <source>
        <dbReference type="EMBL" id="PRR68593.1"/>
    </source>
</evidence>
<comment type="caution">
    <text evidence="4">The sequence shown here is derived from an EMBL/GenBank/DDBJ whole genome shotgun (WGS) entry which is preliminary data.</text>
</comment>
<dbReference type="Gene3D" id="2.60.120.10">
    <property type="entry name" value="Jelly Rolls"/>
    <property type="match status" value="2"/>
</dbReference>
<reference evidence="4 5" key="1">
    <citation type="submission" date="2018-03" db="EMBL/GenBank/DDBJ databases">
        <title>Genome sequence of Moorella humiferrea DSM 23265.</title>
        <authorList>
            <person name="Poehlein A."/>
            <person name="Daniel R."/>
        </authorList>
    </citation>
    <scope>NUCLEOTIDE SEQUENCE [LARGE SCALE GENOMIC DNA]</scope>
    <source>
        <strain evidence="4 5">DSM 23265</strain>
    </source>
</reference>
<name>A0A2T0AJR5_9FIRM</name>
<proteinExistence type="predicted"/>
<dbReference type="RefSeq" id="WP_106006596.1">
    <property type="nucleotide sequence ID" value="NZ_CP136419.1"/>
</dbReference>
<dbReference type="GO" id="GO:0008270">
    <property type="term" value="F:zinc ion binding"/>
    <property type="evidence" value="ECO:0007669"/>
    <property type="project" value="InterPro"/>
</dbReference>
<dbReference type="EC" id="5.3.1.8" evidence="4"/>
<dbReference type="GO" id="GO:0004476">
    <property type="term" value="F:mannose-6-phosphate isomerase activity"/>
    <property type="evidence" value="ECO:0007669"/>
    <property type="project" value="UniProtKB-EC"/>
</dbReference>
<sequence length="369" mass="41755">MLKKQPLRLAENRVWRMYTGGRLLDRFLGKPGPADGHFPEDWIGSTVLARNLGHDRQGTEGLSYIITPGGERSSLKRLLEQAPAALLGEEHYRKYGPNPGILIKLLDAAMRLPIQVHPDKGLAQKFFNSPFGKTEAWLVLATREINSSPPYILFGFREGVSWEHFVAAVRGNNSPALEQCLHRLPVQAGDVYLIEAGVPHAIGPGNLILEIQEPTDITIRAEKNVGEIVMTDEVAYQGLTLEQSLECYRFEPLTVDETLRKYKLKPRLIKERPGQGREQWLISYTDTPCFALRYLEVESYWEVEGHSTFHYMIVIKGKGRLVAEKATADASTIIIQRGDYFFIPALVSYRIENLREESVEIITCWPPQS</sequence>
<keyword evidence="2" id="KW-0862">Zinc</keyword>
<dbReference type="PANTHER" id="PTHR42742">
    <property type="entry name" value="TRANSCRIPTIONAL REPRESSOR MPRA"/>
    <property type="match status" value="1"/>
</dbReference>
<dbReference type="OrthoDB" id="9808275at2"/>
<organism evidence="4 5">
    <name type="scientific">Neomoorella humiferrea</name>
    <dbReference type="NCBI Taxonomy" id="676965"/>
    <lineage>
        <taxon>Bacteria</taxon>
        <taxon>Bacillati</taxon>
        <taxon>Bacillota</taxon>
        <taxon>Clostridia</taxon>
        <taxon>Neomoorellales</taxon>
        <taxon>Neomoorellaceae</taxon>
        <taxon>Neomoorella</taxon>
    </lineage>
</organism>
<dbReference type="EMBL" id="PVXM01000062">
    <property type="protein sequence ID" value="PRR68593.1"/>
    <property type="molecule type" value="Genomic_DNA"/>
</dbReference>
<keyword evidence="5" id="KW-1185">Reference proteome</keyword>
<dbReference type="PANTHER" id="PTHR42742:SF3">
    <property type="entry name" value="FRUCTOKINASE"/>
    <property type="match status" value="1"/>
</dbReference>
<feature type="domain" description="Phosphomannose isomerase type I catalytic" evidence="3">
    <location>
        <begin position="74"/>
        <end position="126"/>
    </location>
</feature>
<dbReference type="InterPro" id="IPR046457">
    <property type="entry name" value="PMI_typeI_cat"/>
</dbReference>
<dbReference type="InterPro" id="IPR014710">
    <property type="entry name" value="RmlC-like_jellyroll"/>
</dbReference>
<protein>
    <submittedName>
        <fullName evidence="4">Putative mannose-6-phosphate isomerase GmuF</fullName>
        <ecNumber evidence="4">5.3.1.8</ecNumber>
    </submittedName>
</protein>
<evidence type="ECO:0000256" key="1">
    <source>
        <dbReference type="ARBA" id="ARBA00022723"/>
    </source>
</evidence>
<dbReference type="SUPFAM" id="SSF51182">
    <property type="entry name" value="RmlC-like cupins"/>
    <property type="match status" value="1"/>
</dbReference>
<keyword evidence="4" id="KW-0413">Isomerase</keyword>
<keyword evidence="1" id="KW-0479">Metal-binding</keyword>
<accession>A0A2T0AJR5</accession>